<dbReference type="EMBL" id="CP000512">
    <property type="protein sequence ID" value="ABM31947.1"/>
    <property type="molecule type" value="Genomic_DNA"/>
</dbReference>
<proteinExistence type="predicted"/>
<accession>A1TLV9</accession>
<evidence type="ECO:0000313" key="1">
    <source>
        <dbReference type="EMBL" id="ABM31947.1"/>
    </source>
</evidence>
<gene>
    <name evidence="1" type="ordered locus">Aave_1356</name>
</gene>
<organism evidence="1 2">
    <name type="scientific">Paracidovorax citrulli (strain AAC00-1)</name>
    <name type="common">Acidovorax citrulli</name>
    <dbReference type="NCBI Taxonomy" id="397945"/>
    <lineage>
        <taxon>Bacteria</taxon>
        <taxon>Pseudomonadati</taxon>
        <taxon>Pseudomonadota</taxon>
        <taxon>Betaproteobacteria</taxon>
        <taxon>Burkholderiales</taxon>
        <taxon>Comamonadaceae</taxon>
        <taxon>Paracidovorax</taxon>
    </lineage>
</organism>
<sequence>MIFRAAENGFRLIPHQQVTEIEMHVGRLSLGGIFGNGMDVDVQRDSRLEMPWMGKGGDARFFLDFPDGGIERRLGGFDMAAGLEPSLQVGMEHEQHGVAREDDAAGGHVARPCPAPGDVPSLVQLLRQRYQRTGFRRIFPEIFIDDTPQIRRHAMALIVFQPLVHWQISSRI</sequence>
<dbReference type="Proteomes" id="UP000002596">
    <property type="component" value="Chromosome"/>
</dbReference>
<name>A1TLV9_PARC0</name>
<dbReference type="HOGENOM" id="CLU_1551925_0_0_4"/>
<protein>
    <submittedName>
        <fullName evidence="1">Uncharacterized protein</fullName>
    </submittedName>
</protein>
<dbReference type="KEGG" id="aav:Aave_1356"/>
<dbReference type="STRING" id="397945.Aave_1356"/>
<dbReference type="AlphaFoldDB" id="A1TLV9"/>
<evidence type="ECO:0000313" key="2">
    <source>
        <dbReference type="Proteomes" id="UP000002596"/>
    </source>
</evidence>
<reference evidence="1" key="1">
    <citation type="submission" date="2006-12" db="EMBL/GenBank/DDBJ databases">
        <title>Complete sequence of Acidovorax avenae subsp. citrulli AAC00-1.</title>
        <authorList>
            <consortium name="US DOE Joint Genome Institute"/>
            <person name="Copeland A."/>
            <person name="Lucas S."/>
            <person name="Lapidus A."/>
            <person name="Barry K."/>
            <person name="Detter J.C."/>
            <person name="Glavina del Rio T."/>
            <person name="Dalin E."/>
            <person name="Tice H."/>
            <person name="Pitluck S."/>
            <person name="Kiss H."/>
            <person name="Brettin T."/>
            <person name="Bruce D."/>
            <person name="Han C."/>
            <person name="Tapia R."/>
            <person name="Gilna P."/>
            <person name="Schmutz J."/>
            <person name="Larimer F."/>
            <person name="Land M."/>
            <person name="Hauser L."/>
            <person name="Kyrpides N."/>
            <person name="Kim E."/>
            <person name="Stahl D."/>
            <person name="Richardson P."/>
        </authorList>
    </citation>
    <scope>NUCLEOTIDE SEQUENCE</scope>
    <source>
        <strain evidence="1">AAC00-1</strain>
    </source>
</reference>